<proteinExistence type="predicted"/>
<reference evidence="2" key="1">
    <citation type="submission" date="2016-11" db="UniProtKB">
        <authorList>
            <consortium name="WormBaseParasite"/>
        </authorList>
    </citation>
    <scope>IDENTIFICATION</scope>
    <source>
        <strain evidence="2">KR3021</strain>
    </source>
</reference>
<accession>A0AC35U2P9</accession>
<sequence length="138" mass="16342">MTRILVLFAVFCMIIFSSANDSLFTKHLAESVKYIDEHYNDQLDSNVYAKDITHRHYLFFKSIDIDNNYLLDGLEVIKAHLDFGLEHNKALTFNSQLIYTYEHETDAVLEHYDANFDGFISWSEFENTLKENNDKSWW</sequence>
<name>A0AC35U2P9_9BILA</name>
<organism evidence="1 2">
    <name type="scientific">Rhabditophanes sp. KR3021</name>
    <dbReference type="NCBI Taxonomy" id="114890"/>
    <lineage>
        <taxon>Eukaryota</taxon>
        <taxon>Metazoa</taxon>
        <taxon>Ecdysozoa</taxon>
        <taxon>Nematoda</taxon>
        <taxon>Chromadorea</taxon>
        <taxon>Rhabditida</taxon>
        <taxon>Tylenchina</taxon>
        <taxon>Panagrolaimomorpha</taxon>
        <taxon>Strongyloidoidea</taxon>
        <taxon>Alloionematidae</taxon>
        <taxon>Rhabditophanes</taxon>
    </lineage>
</organism>
<evidence type="ECO:0000313" key="1">
    <source>
        <dbReference type="Proteomes" id="UP000095286"/>
    </source>
</evidence>
<protein>
    <submittedName>
        <fullName evidence="2">EF-hand domain-containing protein</fullName>
    </submittedName>
</protein>
<dbReference type="WBParaSite" id="RSKR_0000690200.1">
    <property type="protein sequence ID" value="RSKR_0000690200.1"/>
    <property type="gene ID" value="RSKR_0000690200"/>
</dbReference>
<evidence type="ECO:0000313" key="2">
    <source>
        <dbReference type="WBParaSite" id="RSKR_0000690200.1"/>
    </source>
</evidence>
<dbReference type="Proteomes" id="UP000095286">
    <property type="component" value="Unplaced"/>
</dbReference>